<dbReference type="EMBL" id="JBHRSW010000050">
    <property type="protein sequence ID" value="MFC3123381.1"/>
    <property type="molecule type" value="Genomic_DNA"/>
</dbReference>
<proteinExistence type="predicted"/>
<accession>A0ABV7FVV8</accession>
<evidence type="ECO:0000256" key="1">
    <source>
        <dbReference type="SAM" id="Phobius"/>
    </source>
</evidence>
<dbReference type="InterPro" id="IPR021806">
    <property type="entry name" value="DUF3379"/>
</dbReference>
<name>A0ABV7FVV8_9ALTE</name>
<dbReference type="Proteomes" id="UP001595478">
    <property type="component" value="Unassembled WGS sequence"/>
</dbReference>
<comment type="caution">
    <text evidence="2">The sequence shown here is derived from an EMBL/GenBank/DDBJ whole genome shotgun (WGS) entry which is preliminary data.</text>
</comment>
<keyword evidence="3" id="KW-1185">Reference proteome</keyword>
<sequence length="234" mass="26038">MDDLTFRRTVYADPFTKEPEVILAAKADPKKQAFWEELKTMDRSIQQAMNISIPENLAEKLLLRQSISEHAESRQKRPWYIAMAASVVLATVLTISMFNQGTSSSIALDALAHVQHAELESSKYGDISMQDVNAKLANYNGSISDAFGEIISANYCYLSSVKSLHLIVQGQKGLLSLFVLPNDKNDPVDPSFSNEAHRGKSFLLESARIIVVGDDNKEVDTYADKAKRFMLFSA</sequence>
<evidence type="ECO:0000313" key="2">
    <source>
        <dbReference type="EMBL" id="MFC3123381.1"/>
    </source>
</evidence>
<gene>
    <name evidence="2" type="ORF">ACFOHL_17315</name>
</gene>
<dbReference type="RefSeq" id="WP_376921501.1">
    <property type="nucleotide sequence ID" value="NZ_JBHRSW010000050.1"/>
</dbReference>
<keyword evidence="1" id="KW-1133">Transmembrane helix</keyword>
<dbReference type="Pfam" id="PF11859">
    <property type="entry name" value="DUF3379"/>
    <property type="match status" value="1"/>
</dbReference>
<keyword evidence="1" id="KW-0472">Membrane</keyword>
<evidence type="ECO:0000313" key="3">
    <source>
        <dbReference type="Proteomes" id="UP001595478"/>
    </source>
</evidence>
<keyword evidence="1" id="KW-0812">Transmembrane</keyword>
<organism evidence="2 3">
    <name type="scientific">Agaribacter flavus</name>
    <dbReference type="NCBI Taxonomy" id="1902781"/>
    <lineage>
        <taxon>Bacteria</taxon>
        <taxon>Pseudomonadati</taxon>
        <taxon>Pseudomonadota</taxon>
        <taxon>Gammaproteobacteria</taxon>
        <taxon>Alteromonadales</taxon>
        <taxon>Alteromonadaceae</taxon>
        <taxon>Agaribacter</taxon>
    </lineage>
</organism>
<protein>
    <submittedName>
        <fullName evidence="2">DUF3379 family protein</fullName>
    </submittedName>
</protein>
<feature type="transmembrane region" description="Helical" evidence="1">
    <location>
        <begin position="79"/>
        <end position="98"/>
    </location>
</feature>
<reference evidence="3" key="1">
    <citation type="journal article" date="2019" name="Int. J. Syst. Evol. Microbiol.">
        <title>The Global Catalogue of Microorganisms (GCM) 10K type strain sequencing project: providing services to taxonomists for standard genome sequencing and annotation.</title>
        <authorList>
            <consortium name="The Broad Institute Genomics Platform"/>
            <consortium name="The Broad Institute Genome Sequencing Center for Infectious Disease"/>
            <person name="Wu L."/>
            <person name="Ma J."/>
        </authorList>
    </citation>
    <scope>NUCLEOTIDE SEQUENCE [LARGE SCALE GENOMIC DNA]</scope>
    <source>
        <strain evidence="3">KCTC 52473</strain>
    </source>
</reference>